<dbReference type="AlphaFoldDB" id="A0A382P4K6"/>
<dbReference type="InterPro" id="IPR036477">
    <property type="entry name" value="Formyl_transf_N_sf"/>
</dbReference>
<accession>A0A382P4K6</accession>
<dbReference type="EMBL" id="UINC01104495">
    <property type="protein sequence ID" value="SVC67678.1"/>
    <property type="molecule type" value="Genomic_DNA"/>
</dbReference>
<dbReference type="Gene3D" id="3.40.50.170">
    <property type="entry name" value="Formyl transferase, N-terminal domain"/>
    <property type="match status" value="1"/>
</dbReference>
<feature type="non-terminal residue" evidence="1">
    <location>
        <position position="255"/>
    </location>
</feature>
<name>A0A382P4K6_9ZZZZ</name>
<sequence length="255" mass="29364">MKNNKIKAAIIIDDGPVPFLISDLIDKSLKQDKYEIVALLVQKKINIKKNIISKILNYISRRGLKKFIESSTFALIKILEKFIVKKYYNLDIIFETRNLDSFPCKKIDVHPKISKSGLIYKYESSDIEKIKEMDIDVLIRGGSGILKGEILNVCTFGVLSFHHAENDINRGGPPGFWEVFYRQKSTGFMIQRLSEELDGGEVVFKGSIKTTFLYMLNWARICLKANYFLHLKLTQLNQSSINERIYPKKPYANSL</sequence>
<reference evidence="1" key="1">
    <citation type="submission" date="2018-05" db="EMBL/GenBank/DDBJ databases">
        <authorList>
            <person name="Lanie J.A."/>
            <person name="Ng W.-L."/>
            <person name="Kazmierczak K.M."/>
            <person name="Andrzejewski T.M."/>
            <person name="Davidsen T.M."/>
            <person name="Wayne K.J."/>
            <person name="Tettelin H."/>
            <person name="Glass J.I."/>
            <person name="Rusch D."/>
            <person name="Podicherti R."/>
            <person name="Tsui H.-C.T."/>
            <person name="Winkler M.E."/>
        </authorList>
    </citation>
    <scope>NUCLEOTIDE SEQUENCE</scope>
</reference>
<gene>
    <name evidence="1" type="ORF">METZ01_LOCUS320532</name>
</gene>
<evidence type="ECO:0008006" key="2">
    <source>
        <dbReference type="Google" id="ProtNLM"/>
    </source>
</evidence>
<organism evidence="1">
    <name type="scientific">marine metagenome</name>
    <dbReference type="NCBI Taxonomy" id="408172"/>
    <lineage>
        <taxon>unclassified sequences</taxon>
        <taxon>metagenomes</taxon>
        <taxon>ecological metagenomes</taxon>
    </lineage>
</organism>
<protein>
    <recommendedName>
        <fullName evidence="2">Formyl transferase N-terminal domain-containing protein</fullName>
    </recommendedName>
</protein>
<proteinExistence type="predicted"/>
<evidence type="ECO:0000313" key="1">
    <source>
        <dbReference type="EMBL" id="SVC67678.1"/>
    </source>
</evidence>
<dbReference type="SUPFAM" id="SSF53328">
    <property type="entry name" value="Formyltransferase"/>
    <property type="match status" value="1"/>
</dbReference>